<accession>A0A2T4UDP2</accession>
<proteinExistence type="predicted"/>
<gene>
    <name evidence="2" type="ORF">C7Y72_18485</name>
</gene>
<name>A0A2T4UDP2_9ACTN</name>
<evidence type="ECO:0000313" key="3">
    <source>
        <dbReference type="Proteomes" id="UP000240739"/>
    </source>
</evidence>
<sequence length="266" mass="30091">MSARLRALDVRDRYLSRPPRADRLVPPRRLQFVGHSDFVETGEEFAGHLERLVGLRPSDAVLDVGCGIGRMARPLTRVLDPQAGGRYDGFDVNVDGIGWCRRRYRRHPHFRFRVADLFNARYNPGGTHTAADYRFPYPSGSFDVVLCTSVLTHLLEAEADHYLAEIARCLKPGGRVLATFFLLNDTSRTLIEDGVAHFPFLDAEEEVAILDEAMPEEAVAYADEWVFRTLRRHGLTLIGLHPGSWCGREEHLSFQDVIVAEREAYA</sequence>
<evidence type="ECO:0000313" key="2">
    <source>
        <dbReference type="EMBL" id="PTL55624.1"/>
    </source>
</evidence>
<keyword evidence="2" id="KW-0808">Transferase</keyword>
<feature type="domain" description="Methyltransferase type 11" evidence="1">
    <location>
        <begin position="62"/>
        <end position="177"/>
    </location>
</feature>
<evidence type="ECO:0000259" key="1">
    <source>
        <dbReference type="Pfam" id="PF08241"/>
    </source>
</evidence>
<dbReference type="InterPro" id="IPR029063">
    <property type="entry name" value="SAM-dependent_MTases_sf"/>
</dbReference>
<dbReference type="CDD" id="cd02440">
    <property type="entry name" value="AdoMet_MTases"/>
    <property type="match status" value="1"/>
</dbReference>
<dbReference type="AlphaFoldDB" id="A0A2T4UDP2"/>
<dbReference type="InterPro" id="IPR050508">
    <property type="entry name" value="Methyltransf_Superfamily"/>
</dbReference>
<comment type="caution">
    <text evidence="2">The sequence shown here is derived from an EMBL/GenBank/DDBJ whole genome shotgun (WGS) entry which is preliminary data.</text>
</comment>
<dbReference type="PANTHER" id="PTHR42912:SF98">
    <property type="entry name" value="UNCHARACTERISED METHYLTRANSFERASE RV1498C"/>
    <property type="match status" value="1"/>
</dbReference>
<dbReference type="PANTHER" id="PTHR42912">
    <property type="entry name" value="METHYLTRANSFERASE"/>
    <property type="match status" value="1"/>
</dbReference>
<organism evidence="2 3">
    <name type="scientific">Paraconexibacter algicola</name>
    <dbReference type="NCBI Taxonomy" id="2133960"/>
    <lineage>
        <taxon>Bacteria</taxon>
        <taxon>Bacillati</taxon>
        <taxon>Actinomycetota</taxon>
        <taxon>Thermoleophilia</taxon>
        <taxon>Solirubrobacterales</taxon>
        <taxon>Paraconexibacteraceae</taxon>
        <taxon>Paraconexibacter</taxon>
    </lineage>
</organism>
<keyword evidence="3" id="KW-1185">Reference proteome</keyword>
<protein>
    <submittedName>
        <fullName evidence="2">Class I SAM-dependent methyltransferase</fullName>
    </submittedName>
</protein>
<dbReference type="InterPro" id="IPR013216">
    <property type="entry name" value="Methyltransf_11"/>
</dbReference>
<dbReference type="GO" id="GO:0008757">
    <property type="term" value="F:S-adenosylmethionine-dependent methyltransferase activity"/>
    <property type="evidence" value="ECO:0007669"/>
    <property type="project" value="InterPro"/>
</dbReference>
<dbReference type="GO" id="GO:0032259">
    <property type="term" value="P:methylation"/>
    <property type="evidence" value="ECO:0007669"/>
    <property type="project" value="UniProtKB-KW"/>
</dbReference>
<dbReference type="SUPFAM" id="SSF53335">
    <property type="entry name" value="S-adenosyl-L-methionine-dependent methyltransferases"/>
    <property type="match status" value="1"/>
</dbReference>
<dbReference type="Proteomes" id="UP000240739">
    <property type="component" value="Unassembled WGS sequence"/>
</dbReference>
<reference evidence="2 3" key="1">
    <citation type="submission" date="2018-03" db="EMBL/GenBank/DDBJ databases">
        <title>Aquarubrobacter algicola gen. nov., sp. nov., a novel actinobacterium isolated from shallow eutrophic lake during the end of cyanobacterial harmful algal blooms.</title>
        <authorList>
            <person name="Chun S.J."/>
        </authorList>
    </citation>
    <scope>NUCLEOTIDE SEQUENCE [LARGE SCALE GENOMIC DNA]</scope>
    <source>
        <strain evidence="2 3">Seoho-28</strain>
    </source>
</reference>
<dbReference type="EMBL" id="PYYB01000003">
    <property type="protein sequence ID" value="PTL55624.1"/>
    <property type="molecule type" value="Genomic_DNA"/>
</dbReference>
<keyword evidence="2" id="KW-0489">Methyltransferase</keyword>
<dbReference type="Pfam" id="PF08241">
    <property type="entry name" value="Methyltransf_11"/>
    <property type="match status" value="1"/>
</dbReference>
<dbReference type="Gene3D" id="3.40.50.150">
    <property type="entry name" value="Vaccinia Virus protein VP39"/>
    <property type="match status" value="1"/>
</dbReference>